<name>A0A7J6HAW6_CANSA</name>
<feature type="non-terminal residue" evidence="2">
    <location>
        <position position="1"/>
    </location>
</feature>
<accession>A0A7J6HAW6</accession>
<evidence type="ECO:0000313" key="2">
    <source>
        <dbReference type="EMBL" id="KAF4392215.1"/>
    </source>
</evidence>
<dbReference type="AlphaFoldDB" id="A0A7J6HAW6"/>
<proteinExistence type="predicted"/>
<feature type="compositionally biased region" description="Polar residues" evidence="1">
    <location>
        <begin position="15"/>
        <end position="31"/>
    </location>
</feature>
<feature type="region of interest" description="Disordered" evidence="1">
    <location>
        <begin position="1"/>
        <end position="31"/>
    </location>
</feature>
<protein>
    <submittedName>
        <fullName evidence="2">Uncharacterized protein</fullName>
    </submittedName>
</protein>
<gene>
    <name evidence="2" type="ORF">F8388_012671</name>
</gene>
<comment type="caution">
    <text evidence="2">The sequence shown here is derived from an EMBL/GenBank/DDBJ whole genome shotgun (WGS) entry which is preliminary data.</text>
</comment>
<sequence length="92" mass="10101">PLSFSVSCDYDEWPQPQSRNSETSPQLPPQTVSSPFSILKLHLLFSLSPTAHAATTVTSIDSVRFGWLSMSYPEDAVMSKYCCGAPSFPSEQ</sequence>
<evidence type="ECO:0000256" key="1">
    <source>
        <dbReference type="SAM" id="MobiDB-lite"/>
    </source>
</evidence>
<dbReference type="Proteomes" id="UP000525078">
    <property type="component" value="Unassembled WGS sequence"/>
</dbReference>
<organism evidence="2 3">
    <name type="scientific">Cannabis sativa</name>
    <name type="common">Hemp</name>
    <name type="synonym">Marijuana</name>
    <dbReference type="NCBI Taxonomy" id="3483"/>
    <lineage>
        <taxon>Eukaryota</taxon>
        <taxon>Viridiplantae</taxon>
        <taxon>Streptophyta</taxon>
        <taxon>Embryophyta</taxon>
        <taxon>Tracheophyta</taxon>
        <taxon>Spermatophyta</taxon>
        <taxon>Magnoliopsida</taxon>
        <taxon>eudicotyledons</taxon>
        <taxon>Gunneridae</taxon>
        <taxon>Pentapetalae</taxon>
        <taxon>rosids</taxon>
        <taxon>fabids</taxon>
        <taxon>Rosales</taxon>
        <taxon>Cannabaceae</taxon>
        <taxon>Cannabis</taxon>
    </lineage>
</organism>
<evidence type="ECO:0000313" key="3">
    <source>
        <dbReference type="Proteomes" id="UP000525078"/>
    </source>
</evidence>
<dbReference type="EMBL" id="JAATIP010000019">
    <property type="protein sequence ID" value="KAF4392215.1"/>
    <property type="molecule type" value="Genomic_DNA"/>
</dbReference>
<reference evidence="2 3" key="1">
    <citation type="journal article" date="2020" name="bioRxiv">
        <title>Sequence and annotation of 42 cannabis genomes reveals extensive copy number variation in cannabinoid synthesis and pathogen resistance genes.</title>
        <authorList>
            <person name="Mckernan K.J."/>
            <person name="Helbert Y."/>
            <person name="Kane L.T."/>
            <person name="Ebling H."/>
            <person name="Zhang L."/>
            <person name="Liu B."/>
            <person name="Eaton Z."/>
            <person name="Mclaughlin S."/>
            <person name="Kingan S."/>
            <person name="Baybayan P."/>
            <person name="Concepcion G."/>
            <person name="Jordan M."/>
            <person name="Riva A."/>
            <person name="Barbazuk W."/>
            <person name="Harkins T."/>
        </authorList>
    </citation>
    <scope>NUCLEOTIDE SEQUENCE [LARGE SCALE GENOMIC DNA]</scope>
    <source>
        <strain evidence="3">cv. Jamaican Lion 4</strain>
        <tissue evidence="2">Leaf</tissue>
    </source>
</reference>